<reference evidence="1 2" key="1">
    <citation type="submission" date="2023-10" db="EMBL/GenBank/DDBJ databases">
        <title>Virgibacillus halophilus 5B73C genome.</title>
        <authorList>
            <person name="Miliotis G."/>
            <person name="Sengupta P."/>
            <person name="Hameed A."/>
            <person name="Chuvochina M."/>
            <person name="Mcdonagh F."/>
            <person name="Simpson A.C."/>
            <person name="Singh N.K."/>
            <person name="Rekha P.D."/>
            <person name="Raman K."/>
            <person name="Hugenholtz P."/>
            <person name="Venkateswaran K."/>
        </authorList>
    </citation>
    <scope>NUCLEOTIDE SEQUENCE [LARGE SCALE GENOMIC DNA]</scope>
    <source>
        <strain evidence="1 2">5B73C</strain>
    </source>
</reference>
<gene>
    <name evidence="1" type="ORF">RWE15_14600</name>
</gene>
<dbReference type="Proteomes" id="UP001281447">
    <property type="component" value="Unassembled WGS sequence"/>
</dbReference>
<evidence type="ECO:0000313" key="1">
    <source>
        <dbReference type="EMBL" id="MDY0395447.1"/>
    </source>
</evidence>
<accession>A0ABU5C7Y5</accession>
<sequence length="228" mass="26623">MTDQSIEEINRGLRLASAKMSYPVLKDLAYFREYNNYVENTFESSILELGENPQNKDGRAIPLDFEIIKRVSERNKYRSFRNIMRVSLLTALCSFIENLVKTACVINDRKERYSSYGSEIKARKNADKRVISISKSFLYKEGFSEINNLKGWDYIKDMMRIRNRFVHAGGEADSNIRKMSVRYDFLIENDEITLGDSFIENYISLIEDFSIEFAKIVYPDESFVKKNG</sequence>
<dbReference type="EMBL" id="JAWDIP010000003">
    <property type="protein sequence ID" value="MDY0395447.1"/>
    <property type="molecule type" value="Genomic_DNA"/>
</dbReference>
<comment type="caution">
    <text evidence="1">The sequence shown here is derived from an EMBL/GenBank/DDBJ whole genome shotgun (WGS) entry which is preliminary data.</text>
</comment>
<organism evidence="1 2">
    <name type="scientific">Tigheibacillus halophilus</name>
    <dbReference type="NCBI Taxonomy" id="361280"/>
    <lineage>
        <taxon>Bacteria</taxon>
        <taxon>Bacillati</taxon>
        <taxon>Bacillota</taxon>
        <taxon>Bacilli</taxon>
        <taxon>Bacillales</taxon>
        <taxon>Bacillaceae</taxon>
        <taxon>Tigheibacillus</taxon>
    </lineage>
</organism>
<evidence type="ECO:0008006" key="3">
    <source>
        <dbReference type="Google" id="ProtNLM"/>
    </source>
</evidence>
<name>A0ABU5C7Y5_9BACI</name>
<keyword evidence="2" id="KW-1185">Reference proteome</keyword>
<proteinExistence type="predicted"/>
<evidence type="ECO:0000313" key="2">
    <source>
        <dbReference type="Proteomes" id="UP001281447"/>
    </source>
</evidence>
<protein>
    <recommendedName>
        <fullName evidence="3">RiboL-PSP-HEPN domain-containing protein</fullName>
    </recommendedName>
</protein>